<feature type="region of interest" description="Disordered" evidence="1">
    <location>
        <begin position="1"/>
        <end position="25"/>
    </location>
</feature>
<sequence length="105" mass="10733">MNKRAGAPTAAAASIRPEAGAGPTQKKFERFRMVLAATLRRPTSATLVVVATTAAAAAAPNTNGTGDHAGGNGRRHQADDRLAPALGHSVTINMQIGRRAHLTAA</sequence>
<evidence type="ECO:0000313" key="2">
    <source>
        <dbReference type="Proteomes" id="UP000887566"/>
    </source>
</evidence>
<evidence type="ECO:0000313" key="3">
    <source>
        <dbReference type="WBParaSite" id="PSAMB.scaffold2922size20557.g19822.t1"/>
    </source>
</evidence>
<protein>
    <submittedName>
        <fullName evidence="3">Secreted protein</fullName>
    </submittedName>
</protein>
<name>A0A914W2S8_9BILA</name>
<reference evidence="3" key="1">
    <citation type="submission" date="2022-11" db="UniProtKB">
        <authorList>
            <consortium name="WormBaseParasite"/>
        </authorList>
    </citation>
    <scope>IDENTIFICATION</scope>
</reference>
<feature type="region of interest" description="Disordered" evidence="1">
    <location>
        <begin position="59"/>
        <end position="86"/>
    </location>
</feature>
<evidence type="ECO:0000256" key="1">
    <source>
        <dbReference type="SAM" id="MobiDB-lite"/>
    </source>
</evidence>
<proteinExistence type="predicted"/>
<accession>A0A914W2S8</accession>
<dbReference type="AlphaFoldDB" id="A0A914W2S8"/>
<dbReference type="Proteomes" id="UP000887566">
    <property type="component" value="Unplaced"/>
</dbReference>
<keyword evidence="2" id="KW-1185">Reference proteome</keyword>
<organism evidence="2 3">
    <name type="scientific">Plectus sambesii</name>
    <dbReference type="NCBI Taxonomy" id="2011161"/>
    <lineage>
        <taxon>Eukaryota</taxon>
        <taxon>Metazoa</taxon>
        <taxon>Ecdysozoa</taxon>
        <taxon>Nematoda</taxon>
        <taxon>Chromadorea</taxon>
        <taxon>Plectida</taxon>
        <taxon>Plectina</taxon>
        <taxon>Plectoidea</taxon>
        <taxon>Plectidae</taxon>
        <taxon>Plectus</taxon>
    </lineage>
</organism>
<dbReference type="WBParaSite" id="PSAMB.scaffold2922size20557.g19822.t1">
    <property type="protein sequence ID" value="PSAMB.scaffold2922size20557.g19822.t1"/>
    <property type="gene ID" value="PSAMB.scaffold2922size20557.g19822"/>
</dbReference>